<evidence type="ECO:0000313" key="3">
    <source>
        <dbReference type="Proteomes" id="UP000199727"/>
    </source>
</evidence>
<reference evidence="2 3" key="1">
    <citation type="submission" date="2017-06" db="EMBL/GenBank/DDBJ databases">
        <title>Global population genomics of the pathogenic fungus Cryptococcus neoformans var. grubii.</title>
        <authorList>
            <person name="Cuomo C."/>
            <person name="Litvintseva A."/>
            <person name="Chen Y."/>
            <person name="Young S."/>
            <person name="Zeng Q."/>
            <person name="Chapman S."/>
            <person name="Gujja S."/>
            <person name="Saif S."/>
            <person name="Birren B."/>
        </authorList>
    </citation>
    <scope>NUCLEOTIDE SEQUENCE [LARGE SCALE GENOMIC DNA]</scope>
    <source>
        <strain evidence="2 3">Tu259-1</strain>
    </source>
</reference>
<dbReference type="Proteomes" id="UP000199727">
    <property type="component" value="Unassembled WGS sequence"/>
</dbReference>
<dbReference type="AlphaFoldDB" id="A0A854QHG5"/>
<evidence type="ECO:0000313" key="2">
    <source>
        <dbReference type="EMBL" id="OXG21836.1"/>
    </source>
</evidence>
<feature type="transmembrane region" description="Helical" evidence="1">
    <location>
        <begin position="213"/>
        <end position="237"/>
    </location>
</feature>
<organism evidence="2 3">
    <name type="scientific">Cryptococcus neoformans Tu259-1</name>
    <dbReference type="NCBI Taxonomy" id="1230072"/>
    <lineage>
        <taxon>Eukaryota</taxon>
        <taxon>Fungi</taxon>
        <taxon>Dikarya</taxon>
        <taxon>Basidiomycota</taxon>
        <taxon>Agaricomycotina</taxon>
        <taxon>Tremellomycetes</taxon>
        <taxon>Tremellales</taxon>
        <taxon>Cryptococcaceae</taxon>
        <taxon>Cryptococcus</taxon>
        <taxon>Cryptococcus neoformans species complex</taxon>
    </lineage>
</organism>
<keyword evidence="1" id="KW-0812">Transmembrane</keyword>
<comment type="caution">
    <text evidence="2">The sequence shown here is derived from an EMBL/GenBank/DDBJ whole genome shotgun (WGS) entry which is preliminary data.</text>
</comment>
<dbReference type="OrthoDB" id="2588189at2759"/>
<accession>A0A854QHG5</accession>
<name>A0A854QHG5_CRYNE</name>
<evidence type="ECO:0000256" key="1">
    <source>
        <dbReference type="SAM" id="Phobius"/>
    </source>
</evidence>
<sequence>MSQRLYTVDDSQWSTPALSLSPGWNMLRVNGSDEYINQTQVDSMRPLLGNFWNNSISWTTTSGSWTSIYFNGTSISAFGLAGPEQGRFSAILDGEPMGSHTAQQDNIDYHNLLYNATNLQDGYTHNLTFTNIGNQSFAFDYAIIEESVYSHISDNTAELNSATTSNPFAIATAKTTTELSPSFNDTAAVAAQSSSAQLSALSQQMYHVKWNGAMYFVVIFASIMGATLLLWLSQFILKKKLRKKEREPARRRSDIIAFDESKFKRTTKLLEALRGKNISHPTEAGEG</sequence>
<dbReference type="Gene3D" id="2.60.120.260">
    <property type="entry name" value="Galactose-binding domain-like"/>
    <property type="match status" value="1"/>
</dbReference>
<proteinExistence type="predicted"/>
<protein>
    <submittedName>
        <fullName evidence="2">Uncharacterized protein</fullName>
    </submittedName>
</protein>
<keyword evidence="1" id="KW-1133">Transmembrane helix</keyword>
<gene>
    <name evidence="2" type="ORF">C361_03261</name>
</gene>
<dbReference type="EMBL" id="AMKT01000041">
    <property type="protein sequence ID" value="OXG21836.1"/>
    <property type="molecule type" value="Genomic_DNA"/>
</dbReference>
<keyword evidence="1" id="KW-0472">Membrane</keyword>